<evidence type="ECO:0000313" key="20">
    <source>
        <dbReference type="EMBL" id="PVU95524.1"/>
    </source>
</evidence>
<sequence>MQQELKEKLLKYSKRDTYSPIYKIKRASVFHNDIQGPSKKSQPKNSDSTLQYNNKNVELKLRMKMLSSETPIFRSNYEAPEKNQKDKVNIYALGDDDKVAQIGAEFRDSNSSLNRSFWKFSNINNESPKRSKKLYNRSFFHPKAPTKISYSIRNNLQVPDIMNKETIISLAKMASNAYEVEYNLQWEYIDNNWKIKKFGWNSDGLRGYVYTSLNKDLAVVAFKGTDVGFIKNSTQSLQQKDKLNNNLLFSCCCANSTAIKKPACGCYSGKNQCNLSCIKESLKSKDSYAVAAANIVKNVLKVYPKSKVILTGHSLGGSIASLMGLNFGLPAVTFAAPGDLLAAKRLNLPIPSASEFSKLPIYHVGLNSDPVFLGTCGKKKGLCSLAGYKLESQCRVGNECVFDTQKHLKLNPSLVHHMIYPALRFVFERWVTDISNTTMPTCKPNFNCKDCDGWEFV</sequence>
<comment type="subunit">
    <text evidence="5">Binds to both phosphatidylinositol (PI) and phosphatidylinositol 3,5-bisphosphate (PIP2).</text>
</comment>
<evidence type="ECO:0000256" key="5">
    <source>
        <dbReference type="ARBA" id="ARBA00011137"/>
    </source>
</evidence>
<dbReference type="InterPro" id="IPR029058">
    <property type="entry name" value="AB_hydrolase_fold"/>
</dbReference>
<dbReference type="Proteomes" id="UP000245383">
    <property type="component" value="Unassembled WGS sequence"/>
</dbReference>
<evidence type="ECO:0000256" key="3">
    <source>
        <dbReference type="ARBA" id="ARBA00004343"/>
    </source>
</evidence>
<evidence type="ECO:0000256" key="17">
    <source>
        <dbReference type="ARBA" id="ARBA00024663"/>
    </source>
</evidence>
<evidence type="ECO:0000256" key="2">
    <source>
        <dbReference type="ARBA" id="ARBA00004270"/>
    </source>
</evidence>
<feature type="domain" description="Fungal lipase-type" evidence="19">
    <location>
        <begin position="291"/>
        <end position="326"/>
    </location>
</feature>
<dbReference type="CDD" id="cd00519">
    <property type="entry name" value="Lipase_3"/>
    <property type="match status" value="1"/>
</dbReference>
<dbReference type="GO" id="GO:0004620">
    <property type="term" value="F:phospholipase activity"/>
    <property type="evidence" value="ECO:0007669"/>
    <property type="project" value="TreeGrafter"/>
</dbReference>
<evidence type="ECO:0000256" key="13">
    <source>
        <dbReference type="ARBA" id="ARBA00023006"/>
    </source>
</evidence>
<keyword evidence="13" id="KW-0072">Autophagy</keyword>
<dbReference type="GO" id="GO:0006660">
    <property type="term" value="P:phosphatidylserine catabolic process"/>
    <property type="evidence" value="ECO:0007669"/>
    <property type="project" value="TreeGrafter"/>
</dbReference>
<comment type="function">
    <text evidence="17">Lipase which is essential for lysis of subvacuolar cytoplasm to vacuole targeted bodies and intravacuolar autophagic bodies. Involved in the lysis of intravacuolar multivesicular body (MVB) vesicles. The intravacuolar membrane disintegration by ATG15 is critical to life span extension.</text>
</comment>
<dbReference type="GO" id="GO:0034496">
    <property type="term" value="P:multivesicular body membrane disassembly"/>
    <property type="evidence" value="ECO:0007669"/>
    <property type="project" value="TreeGrafter"/>
</dbReference>
<dbReference type="GO" id="GO:0034727">
    <property type="term" value="P:piecemeal microautophagy of the nucleus"/>
    <property type="evidence" value="ECO:0007669"/>
    <property type="project" value="TreeGrafter"/>
</dbReference>
<evidence type="ECO:0000256" key="14">
    <source>
        <dbReference type="ARBA" id="ARBA00023098"/>
    </source>
</evidence>
<evidence type="ECO:0000256" key="12">
    <source>
        <dbReference type="ARBA" id="ARBA00022989"/>
    </source>
</evidence>
<comment type="subcellular location">
    <subcellularLocation>
        <location evidence="3">Endosome</location>
        <location evidence="3">Multivesicular body membrane</location>
        <topology evidence="3">Single-pass type II membrane protein</topology>
    </subcellularLocation>
    <subcellularLocation>
        <location evidence="2">Prevacuolar compartment membrane</location>
        <topology evidence="2">Single-pass type II membrane protein</topology>
    </subcellularLocation>
</comment>
<dbReference type="OrthoDB" id="58570at2759"/>
<keyword evidence="16" id="KW-0325">Glycoprotein</keyword>
<reference evidence="20 21" key="1">
    <citation type="journal article" date="2018" name="MBio">
        <title>Comparative Genomics Reveals the Core Gene Toolbox for the Fungus-Insect Symbiosis.</title>
        <authorList>
            <person name="Wang Y."/>
            <person name="Stata M."/>
            <person name="Wang W."/>
            <person name="Stajich J.E."/>
            <person name="White M.M."/>
            <person name="Moncalvo J.M."/>
        </authorList>
    </citation>
    <scope>NUCLEOTIDE SEQUENCE [LARGE SCALE GENOMIC DNA]</scope>
    <source>
        <strain evidence="20 21">SWE-8-4</strain>
    </source>
</reference>
<keyword evidence="8" id="KW-0967">Endosome</keyword>
<keyword evidence="15" id="KW-0472">Membrane</keyword>
<proteinExistence type="inferred from homology"/>
<evidence type="ECO:0000256" key="15">
    <source>
        <dbReference type="ARBA" id="ARBA00023136"/>
    </source>
</evidence>
<dbReference type="InterPro" id="IPR050805">
    <property type="entry name" value="ATG15_Lipase"/>
</dbReference>
<evidence type="ECO:0000256" key="16">
    <source>
        <dbReference type="ARBA" id="ARBA00023180"/>
    </source>
</evidence>
<evidence type="ECO:0000256" key="11">
    <source>
        <dbReference type="ARBA" id="ARBA00022968"/>
    </source>
</evidence>
<dbReference type="EC" id="3.1.1.3" evidence="6"/>
<dbReference type="Gene3D" id="3.40.50.1820">
    <property type="entry name" value="alpha/beta hydrolase"/>
    <property type="match status" value="1"/>
</dbReference>
<dbReference type="GO" id="GO:0032585">
    <property type="term" value="C:multivesicular body membrane"/>
    <property type="evidence" value="ECO:0007669"/>
    <property type="project" value="UniProtKB-SubCell"/>
</dbReference>
<keyword evidence="11" id="KW-0735">Signal-anchor</keyword>
<comment type="similarity">
    <text evidence="4">Belongs to the AB hydrolase superfamily. Lipase family.</text>
</comment>
<gene>
    <name evidence="20" type="ORF">BB561_001773</name>
</gene>
<dbReference type="GO" id="GO:0004806">
    <property type="term" value="F:triacylglycerol lipase activity"/>
    <property type="evidence" value="ECO:0007669"/>
    <property type="project" value="UniProtKB-EC"/>
</dbReference>
<dbReference type="GO" id="GO:0005775">
    <property type="term" value="C:vacuolar lumen"/>
    <property type="evidence" value="ECO:0007669"/>
    <property type="project" value="TreeGrafter"/>
</dbReference>
<dbReference type="STRING" id="133385.A0A2T9YTC2"/>
<evidence type="ECO:0000256" key="8">
    <source>
        <dbReference type="ARBA" id="ARBA00022753"/>
    </source>
</evidence>
<keyword evidence="12" id="KW-1133">Transmembrane helix</keyword>
<comment type="caution">
    <text evidence="20">The sequence shown here is derived from an EMBL/GenBank/DDBJ whole genome shotgun (WGS) entry which is preliminary data.</text>
</comment>
<dbReference type="Pfam" id="PF01764">
    <property type="entry name" value="Lipase_3"/>
    <property type="match status" value="1"/>
</dbReference>
<organism evidence="20 21">
    <name type="scientific">Smittium simulii</name>
    <dbReference type="NCBI Taxonomy" id="133385"/>
    <lineage>
        <taxon>Eukaryota</taxon>
        <taxon>Fungi</taxon>
        <taxon>Fungi incertae sedis</taxon>
        <taxon>Zoopagomycota</taxon>
        <taxon>Kickxellomycotina</taxon>
        <taxon>Harpellomycetes</taxon>
        <taxon>Harpellales</taxon>
        <taxon>Legeriomycetaceae</taxon>
        <taxon>Smittium</taxon>
    </lineage>
</organism>
<keyword evidence="7" id="KW-0812">Transmembrane</keyword>
<evidence type="ECO:0000256" key="6">
    <source>
        <dbReference type="ARBA" id="ARBA00013279"/>
    </source>
</evidence>
<evidence type="ECO:0000256" key="1">
    <source>
        <dbReference type="ARBA" id="ARBA00001024"/>
    </source>
</evidence>
<dbReference type="PANTHER" id="PTHR47175">
    <property type="entry name" value="LIPASE ATG15-RELATED"/>
    <property type="match status" value="1"/>
</dbReference>
<dbReference type="SUPFAM" id="SSF53474">
    <property type="entry name" value="alpha/beta-Hydrolases"/>
    <property type="match status" value="1"/>
</dbReference>
<keyword evidence="10" id="KW-0442">Lipid degradation</keyword>
<keyword evidence="21" id="KW-1185">Reference proteome</keyword>
<keyword evidence="9" id="KW-0378">Hydrolase</keyword>
<evidence type="ECO:0000259" key="19">
    <source>
        <dbReference type="Pfam" id="PF01764"/>
    </source>
</evidence>
<evidence type="ECO:0000256" key="7">
    <source>
        <dbReference type="ARBA" id="ARBA00022692"/>
    </source>
</evidence>
<protein>
    <recommendedName>
        <fullName evidence="6">triacylglycerol lipase</fullName>
        <ecNumber evidence="6">3.1.1.3</ecNumber>
    </recommendedName>
    <alternativeName>
        <fullName evidence="18">Autophagy-related protein 15</fullName>
    </alternativeName>
</protein>
<dbReference type="InterPro" id="IPR002921">
    <property type="entry name" value="Fungal_lipase-type"/>
</dbReference>
<dbReference type="EMBL" id="MBFR01000054">
    <property type="protein sequence ID" value="PVU95524.1"/>
    <property type="molecule type" value="Genomic_DNA"/>
</dbReference>
<name>A0A2T9YTC2_9FUNG</name>
<evidence type="ECO:0000256" key="18">
    <source>
        <dbReference type="ARBA" id="ARBA00029828"/>
    </source>
</evidence>
<dbReference type="GO" id="GO:0046461">
    <property type="term" value="P:neutral lipid catabolic process"/>
    <property type="evidence" value="ECO:0007669"/>
    <property type="project" value="TreeGrafter"/>
</dbReference>
<evidence type="ECO:0000313" key="21">
    <source>
        <dbReference type="Proteomes" id="UP000245383"/>
    </source>
</evidence>
<keyword evidence="14" id="KW-0443">Lipid metabolism</keyword>
<evidence type="ECO:0000256" key="10">
    <source>
        <dbReference type="ARBA" id="ARBA00022963"/>
    </source>
</evidence>
<comment type="catalytic activity">
    <reaction evidence="1">
        <text>a triacylglycerol + H2O = a diacylglycerol + a fatty acid + H(+)</text>
        <dbReference type="Rhea" id="RHEA:12044"/>
        <dbReference type="ChEBI" id="CHEBI:15377"/>
        <dbReference type="ChEBI" id="CHEBI:15378"/>
        <dbReference type="ChEBI" id="CHEBI:17855"/>
        <dbReference type="ChEBI" id="CHEBI:18035"/>
        <dbReference type="ChEBI" id="CHEBI:28868"/>
        <dbReference type="EC" id="3.1.1.3"/>
    </reaction>
</comment>
<accession>A0A2T9YTC2</accession>
<dbReference type="PANTHER" id="PTHR47175:SF2">
    <property type="entry name" value="LIPASE ATG15-RELATED"/>
    <property type="match status" value="1"/>
</dbReference>
<evidence type="ECO:0000256" key="9">
    <source>
        <dbReference type="ARBA" id="ARBA00022801"/>
    </source>
</evidence>
<evidence type="ECO:0000256" key="4">
    <source>
        <dbReference type="ARBA" id="ARBA00010701"/>
    </source>
</evidence>
<dbReference type="AlphaFoldDB" id="A0A2T9YTC2"/>